<dbReference type="RefSeq" id="XP_040612125.1">
    <property type="nucleotide sequence ID" value="XM_040756191.1"/>
</dbReference>
<sequence>MATTTTTMSNNDLTHATVKLKWEDRGRVRVCNFFFLPPAWPASRREAVGVGEGRAGLETPVRSAASAAFCSRRRRGRDNRIRADVGATWGRRRRVAWAAAVELCWRASLASQPAAGGGGCSGRGLPPGLPCPALPCPACPALPCPALPCLALAVPCPARTAARPLAARHRQLTKVPSVQRAVRARPLPRLMWVPAGKPSLREPGDRSGSSVLTGKRRPEAVGPARHNPGTAAAPSPQRGVRAVDRKIMYLVSSKSEAQGLHDRAIWAHPLQSRCLQPPAFPGRRSRCQHPTRGSGCLPTIGPKVQLEPPPPSVWLG</sequence>
<evidence type="ECO:0000256" key="1">
    <source>
        <dbReference type="SAM" id="MobiDB-lite"/>
    </source>
</evidence>
<name>A0ABM2YBD1_MESAU</name>
<organism evidence="2 3">
    <name type="scientific">Mesocricetus auratus</name>
    <name type="common">Golden hamster</name>
    <dbReference type="NCBI Taxonomy" id="10036"/>
    <lineage>
        <taxon>Eukaryota</taxon>
        <taxon>Metazoa</taxon>
        <taxon>Chordata</taxon>
        <taxon>Craniata</taxon>
        <taxon>Vertebrata</taxon>
        <taxon>Euteleostomi</taxon>
        <taxon>Mammalia</taxon>
        <taxon>Eutheria</taxon>
        <taxon>Euarchontoglires</taxon>
        <taxon>Glires</taxon>
        <taxon>Rodentia</taxon>
        <taxon>Myomorpha</taxon>
        <taxon>Muroidea</taxon>
        <taxon>Cricetidae</taxon>
        <taxon>Cricetinae</taxon>
        <taxon>Mesocricetus</taxon>
    </lineage>
</organism>
<gene>
    <name evidence="3" type="primary">LOC121143725</name>
</gene>
<feature type="region of interest" description="Disordered" evidence="1">
    <location>
        <begin position="195"/>
        <end position="239"/>
    </location>
</feature>
<dbReference type="GeneID" id="121143725"/>
<keyword evidence="2" id="KW-1185">Reference proteome</keyword>
<feature type="region of interest" description="Disordered" evidence="1">
    <location>
        <begin position="281"/>
        <end position="316"/>
    </location>
</feature>
<reference evidence="3" key="1">
    <citation type="submission" date="2025-08" db="UniProtKB">
        <authorList>
            <consortium name="RefSeq"/>
        </authorList>
    </citation>
    <scope>IDENTIFICATION</scope>
    <source>
        <tissue evidence="3">Liver</tissue>
    </source>
</reference>
<protein>
    <submittedName>
        <fullName evidence="3">Uncharacterized protein LOC121143725</fullName>
    </submittedName>
</protein>
<feature type="compositionally biased region" description="Pro residues" evidence="1">
    <location>
        <begin position="307"/>
        <end position="316"/>
    </location>
</feature>
<accession>A0ABM2YBD1</accession>
<evidence type="ECO:0000313" key="2">
    <source>
        <dbReference type="Proteomes" id="UP000886700"/>
    </source>
</evidence>
<dbReference type="Proteomes" id="UP000886700">
    <property type="component" value="Unplaced"/>
</dbReference>
<proteinExistence type="predicted"/>
<evidence type="ECO:0000313" key="3">
    <source>
        <dbReference type="RefSeq" id="XP_040612125.1"/>
    </source>
</evidence>